<keyword evidence="2" id="KW-1185">Reference proteome</keyword>
<dbReference type="InterPro" id="IPR038503">
    <property type="entry name" value="SpoIIIAH_sf"/>
</dbReference>
<dbReference type="InterPro" id="IPR024232">
    <property type="entry name" value="SpoIIIAH"/>
</dbReference>
<accession>A0ABY7BIN6</accession>
<gene>
    <name evidence="1" type="ORF">OTJ99_001143</name>
</gene>
<dbReference type="Pfam" id="PF12685">
    <property type="entry name" value="SpoIIIAH"/>
    <property type="match status" value="1"/>
</dbReference>
<evidence type="ECO:0000313" key="2">
    <source>
        <dbReference type="Proteomes" id="UP001164745"/>
    </source>
</evidence>
<proteinExistence type="predicted"/>
<dbReference type="EMBL" id="CP113864">
    <property type="protein sequence ID" value="WAM32689.1"/>
    <property type="molecule type" value="Genomic_DNA"/>
</dbReference>
<name>A0ABY7BIN6_9FIRM</name>
<sequence length="102" mass="11681">MERSKEINALKNLRDEKADEDSRKLIDKKISEIVDNTNKEMICENVFSSKGIGDCTVLFSGDIVYVITQKKLSKQQVIQIQSTVMNVFRVKIDRIRITSSSQ</sequence>
<organism evidence="1 2">
    <name type="scientific">Caldicellulosiruptor naganoensis</name>
    <dbReference type="NCBI Taxonomy" id="29324"/>
    <lineage>
        <taxon>Bacteria</taxon>
        <taxon>Bacillati</taxon>
        <taxon>Bacillota</taxon>
        <taxon>Bacillota incertae sedis</taxon>
        <taxon>Caldicellulosiruptorales</taxon>
        <taxon>Caldicellulosiruptoraceae</taxon>
        <taxon>Caldicellulosiruptor</taxon>
    </lineage>
</organism>
<dbReference type="RefSeq" id="WP_235374702.1">
    <property type="nucleotide sequence ID" value="NZ_CP113864.1"/>
</dbReference>
<dbReference type="Gene3D" id="1.10.287.4300">
    <property type="entry name" value="Stage III sporulation protein AH-like"/>
    <property type="match status" value="1"/>
</dbReference>
<evidence type="ECO:0000313" key="1">
    <source>
        <dbReference type="EMBL" id="WAM32689.1"/>
    </source>
</evidence>
<reference evidence="1" key="1">
    <citation type="submission" date="2022-12" db="EMBL/GenBank/DDBJ databases">
        <authorList>
            <person name="Bing R.G."/>
            <person name="Willard D.J."/>
            <person name="Manesh M.J.H."/>
            <person name="Laemthong T."/>
            <person name="Crosby J.R."/>
            <person name="Kelly R.M."/>
        </authorList>
    </citation>
    <scope>NUCLEOTIDE SEQUENCE</scope>
    <source>
        <strain evidence="1">DSM 8991</strain>
    </source>
</reference>
<protein>
    <submittedName>
        <fullName evidence="1">SpoIIIAH-like family protein</fullName>
    </submittedName>
</protein>
<dbReference type="Proteomes" id="UP001164745">
    <property type="component" value="Chromosome"/>
</dbReference>